<accession>A0A3G5AB16</accession>
<sequence length="438" mass="51169">MVEIHVSLDYKPAKLYKLQKGDTPLDLRGIIAIQLNYHLSRITIPSIPKEQLKIPLVNGQTISVYHNGDPFQKNQIMDTISDINYIMNKYKHTFPPLKPRIEISFTKETERIYYNAYKNYRYSKGFVIELGPLNIFDLTFDVRTTLGEFINILVKEIKKRIPCSESDTEYNLNYENCFEMIWLDHDTPIVNSIATYDTIFVTFLAYNNNFKKIPYSIARDNKIEDGNMYRLKSDNTHTLIESIFYKDKFSYCERLGVGHIEKSRIVVSSNNKLIMDSEVVGNLSDDVLEFVILPDIKPPSEYHFNHLMKKREALYDLIISLKAGTSILISCKVLSTLLLLQTNMETESLFSLWFKNRNRFMDTARNEMIISIDDSPFINYSNETNVKALEIIIDYSYQTAEFDKMLANIDCILTWADYFDFAKLTELMKEIKKLKKLD</sequence>
<protein>
    <submittedName>
        <fullName evidence="1">Uncharacterized protein</fullName>
    </submittedName>
</protein>
<gene>
    <name evidence="1" type="ORF">Hyperionvirus11_67</name>
</gene>
<reference evidence="1" key="1">
    <citation type="submission" date="2018-10" db="EMBL/GenBank/DDBJ databases">
        <title>Hidden diversity of soil giant viruses.</title>
        <authorList>
            <person name="Schulz F."/>
            <person name="Alteio L."/>
            <person name="Goudeau D."/>
            <person name="Ryan E.M."/>
            <person name="Malmstrom R.R."/>
            <person name="Blanchard J."/>
            <person name="Woyke T."/>
        </authorList>
    </citation>
    <scope>NUCLEOTIDE SEQUENCE</scope>
    <source>
        <strain evidence="1">HYV1</strain>
    </source>
</reference>
<dbReference type="EMBL" id="MK072393">
    <property type="protein sequence ID" value="AYV83794.1"/>
    <property type="molecule type" value="Genomic_DNA"/>
</dbReference>
<evidence type="ECO:0000313" key="1">
    <source>
        <dbReference type="EMBL" id="AYV83794.1"/>
    </source>
</evidence>
<name>A0A3G5AB16_9VIRU</name>
<organism evidence="1">
    <name type="scientific">Hyperionvirus sp</name>
    <dbReference type="NCBI Taxonomy" id="2487770"/>
    <lineage>
        <taxon>Viruses</taxon>
        <taxon>Varidnaviria</taxon>
        <taxon>Bamfordvirae</taxon>
        <taxon>Nucleocytoviricota</taxon>
        <taxon>Megaviricetes</taxon>
        <taxon>Imitervirales</taxon>
        <taxon>Mimiviridae</taxon>
        <taxon>Klosneuvirinae</taxon>
    </lineage>
</organism>
<proteinExistence type="predicted"/>